<name>A0ABU3CFC6_9FLAO</name>
<dbReference type="Proteomes" id="UP001262889">
    <property type="component" value="Unassembled WGS sequence"/>
</dbReference>
<dbReference type="EMBL" id="JAVRHQ010000052">
    <property type="protein sequence ID" value="MDT0644953.1"/>
    <property type="molecule type" value="Genomic_DNA"/>
</dbReference>
<dbReference type="Pfam" id="PF18928">
    <property type="entry name" value="DUF5677"/>
    <property type="match status" value="1"/>
</dbReference>
<sequence>MALIVKKNFKYNDPPDSIIFGSKEHLEWGQVALFEQTKILQEVHDRLLDPKDSKKMIMAMSIISIKETSRSILLLARNSVRDSYALSRILLDATLNLGYYSVDDKMIDKAIKYSHQKSFRDLFRDIDPSTLEAKSRLTEISDFKVPNNLKKAFEEFTSKKGNEIRNWYGEPRDNVYKRIEKIEKVHGKDMGKVLNFCLFSIYRHASEIIHATFFGTNYGIGFTNTREEMPKNDEEYKIYIYKMNSYLMSVLNLLIETSIRIIDYDFHMEDLVEKSRGFTNHLTELTTNANIG</sequence>
<evidence type="ECO:0000313" key="1">
    <source>
        <dbReference type="EMBL" id="MDT0644953.1"/>
    </source>
</evidence>
<comment type="caution">
    <text evidence="1">The sequence shown here is derived from an EMBL/GenBank/DDBJ whole genome shotgun (WGS) entry which is preliminary data.</text>
</comment>
<proteinExistence type="predicted"/>
<keyword evidence="2" id="KW-1185">Reference proteome</keyword>
<reference evidence="1 2" key="1">
    <citation type="submission" date="2023-09" db="EMBL/GenBank/DDBJ databases">
        <authorList>
            <person name="Rey-Velasco X."/>
        </authorList>
    </citation>
    <scope>NUCLEOTIDE SEQUENCE [LARGE SCALE GENOMIC DNA]</scope>
    <source>
        <strain evidence="1 2">F363</strain>
    </source>
</reference>
<accession>A0ABU3CFC6</accession>
<gene>
    <name evidence="1" type="ORF">RM553_19125</name>
</gene>
<protein>
    <submittedName>
        <fullName evidence="1">DUF5677 domain-containing protein</fullName>
    </submittedName>
</protein>
<dbReference type="InterPro" id="IPR043733">
    <property type="entry name" value="DUF5677"/>
</dbReference>
<evidence type="ECO:0000313" key="2">
    <source>
        <dbReference type="Proteomes" id="UP001262889"/>
    </source>
</evidence>
<dbReference type="RefSeq" id="WP_311536568.1">
    <property type="nucleotide sequence ID" value="NZ_JAVRHQ010000052.1"/>
</dbReference>
<organism evidence="1 2">
    <name type="scientific">Autumnicola tepida</name>
    <dbReference type="NCBI Taxonomy" id="3075595"/>
    <lineage>
        <taxon>Bacteria</taxon>
        <taxon>Pseudomonadati</taxon>
        <taxon>Bacteroidota</taxon>
        <taxon>Flavobacteriia</taxon>
        <taxon>Flavobacteriales</taxon>
        <taxon>Flavobacteriaceae</taxon>
        <taxon>Autumnicola</taxon>
    </lineage>
</organism>